<dbReference type="Pfam" id="PF02909">
    <property type="entry name" value="TetR_C_1"/>
    <property type="match status" value="1"/>
</dbReference>
<dbReference type="EMBL" id="JBHSNS010000008">
    <property type="protein sequence ID" value="MFC5730391.1"/>
    <property type="molecule type" value="Genomic_DNA"/>
</dbReference>
<name>A0ABW0ZHL9_9ACTN</name>
<feature type="DNA-binding region" description="H-T-H motif" evidence="4">
    <location>
        <begin position="50"/>
        <end position="69"/>
    </location>
</feature>
<dbReference type="InterPro" id="IPR009057">
    <property type="entry name" value="Homeodomain-like_sf"/>
</dbReference>
<dbReference type="PROSITE" id="PS50977">
    <property type="entry name" value="HTH_TETR_2"/>
    <property type="match status" value="1"/>
</dbReference>
<comment type="caution">
    <text evidence="6">The sequence shown here is derived from an EMBL/GenBank/DDBJ whole genome shotgun (WGS) entry which is preliminary data.</text>
</comment>
<feature type="domain" description="HTH tetR-type" evidence="5">
    <location>
        <begin position="27"/>
        <end position="87"/>
    </location>
</feature>
<dbReference type="Proteomes" id="UP001596072">
    <property type="component" value="Unassembled WGS sequence"/>
</dbReference>
<dbReference type="Gene3D" id="1.10.357.10">
    <property type="entry name" value="Tetracycline Repressor, domain 2"/>
    <property type="match status" value="1"/>
</dbReference>
<dbReference type="InterPro" id="IPR004111">
    <property type="entry name" value="Repressor_TetR_C"/>
</dbReference>
<proteinExistence type="predicted"/>
<dbReference type="InterPro" id="IPR036271">
    <property type="entry name" value="Tet_transcr_reg_TetR-rel_C_sf"/>
</dbReference>
<organism evidence="6 7">
    <name type="scientific">Nocardioides vastitatis</name>
    <dbReference type="NCBI Taxonomy" id="2568655"/>
    <lineage>
        <taxon>Bacteria</taxon>
        <taxon>Bacillati</taxon>
        <taxon>Actinomycetota</taxon>
        <taxon>Actinomycetes</taxon>
        <taxon>Propionibacteriales</taxon>
        <taxon>Nocardioidaceae</taxon>
        <taxon>Nocardioides</taxon>
    </lineage>
</organism>
<reference evidence="7" key="1">
    <citation type="journal article" date="2019" name="Int. J. Syst. Evol. Microbiol.">
        <title>The Global Catalogue of Microorganisms (GCM) 10K type strain sequencing project: providing services to taxonomists for standard genome sequencing and annotation.</title>
        <authorList>
            <consortium name="The Broad Institute Genomics Platform"/>
            <consortium name="The Broad Institute Genome Sequencing Center for Infectious Disease"/>
            <person name="Wu L."/>
            <person name="Ma J."/>
        </authorList>
    </citation>
    <scope>NUCLEOTIDE SEQUENCE [LARGE SCALE GENOMIC DNA]</scope>
    <source>
        <strain evidence="7">YIM 94188</strain>
    </source>
</reference>
<accession>A0ABW0ZHL9</accession>
<keyword evidence="2 4" id="KW-0238">DNA-binding</keyword>
<evidence type="ECO:0000256" key="1">
    <source>
        <dbReference type="ARBA" id="ARBA00023015"/>
    </source>
</evidence>
<evidence type="ECO:0000256" key="2">
    <source>
        <dbReference type="ARBA" id="ARBA00023125"/>
    </source>
</evidence>
<dbReference type="Gene3D" id="1.10.10.60">
    <property type="entry name" value="Homeodomain-like"/>
    <property type="match status" value="1"/>
</dbReference>
<dbReference type="InterPro" id="IPR001647">
    <property type="entry name" value="HTH_TetR"/>
</dbReference>
<dbReference type="SUPFAM" id="SSF46689">
    <property type="entry name" value="Homeodomain-like"/>
    <property type="match status" value="1"/>
</dbReference>
<dbReference type="RefSeq" id="WP_136433033.1">
    <property type="nucleotide sequence ID" value="NZ_JBHSNS010000008.1"/>
</dbReference>
<keyword evidence="7" id="KW-1185">Reference proteome</keyword>
<dbReference type="SUPFAM" id="SSF48498">
    <property type="entry name" value="Tetracyclin repressor-like, C-terminal domain"/>
    <property type="match status" value="1"/>
</dbReference>
<keyword evidence="1" id="KW-0805">Transcription regulation</keyword>
<evidence type="ECO:0000256" key="4">
    <source>
        <dbReference type="PROSITE-ProRule" id="PRU00335"/>
    </source>
</evidence>
<dbReference type="Pfam" id="PF00440">
    <property type="entry name" value="TetR_N"/>
    <property type="match status" value="1"/>
</dbReference>
<evidence type="ECO:0000256" key="3">
    <source>
        <dbReference type="ARBA" id="ARBA00023163"/>
    </source>
</evidence>
<keyword evidence="3" id="KW-0804">Transcription</keyword>
<evidence type="ECO:0000313" key="7">
    <source>
        <dbReference type="Proteomes" id="UP001596072"/>
    </source>
</evidence>
<sequence length="242" mass="26236">MPRSLIDLLWRDHPEAPTGGTRGPRARVSTGDVVDAAIRLADAHGLPAVTIRRLAEALEVSTMSIYTHVNSRDDLLVLMADATHGRMERSRFGRLGWRGRVQRVAESNLALLQAHPWLHEIDDDRTALGPGTIAKYDHELAALAPLDLAPVTCDAALTFLLDFVRASARALRPNPRSGELAQHWPEWSLRLETYLGEDFPLARTVGAAAGAAMGAAHSPSMAWDFGLARVLDALAALAPPRA</sequence>
<evidence type="ECO:0000313" key="6">
    <source>
        <dbReference type="EMBL" id="MFC5730391.1"/>
    </source>
</evidence>
<gene>
    <name evidence="6" type="ORF">ACFPQB_15815</name>
</gene>
<protein>
    <submittedName>
        <fullName evidence="6">TetR/AcrR family transcriptional regulator</fullName>
    </submittedName>
</protein>
<evidence type="ECO:0000259" key="5">
    <source>
        <dbReference type="PROSITE" id="PS50977"/>
    </source>
</evidence>